<dbReference type="OrthoDB" id="9807410at2"/>
<proteinExistence type="predicted"/>
<dbReference type="Proteomes" id="UP000257127">
    <property type="component" value="Unassembled WGS sequence"/>
</dbReference>
<protein>
    <recommendedName>
        <fullName evidence="1">PorZ N-terminal beta-propeller domain-containing protein</fullName>
    </recommendedName>
</protein>
<accession>A0A3E1EX39</accession>
<dbReference type="EMBL" id="QURB01000005">
    <property type="protein sequence ID" value="RFC54125.1"/>
    <property type="molecule type" value="Genomic_DNA"/>
</dbReference>
<dbReference type="AlphaFoldDB" id="A0A3E1EX39"/>
<dbReference type="InterPro" id="IPR015943">
    <property type="entry name" value="WD40/YVTN_repeat-like_dom_sf"/>
</dbReference>
<dbReference type="SUPFAM" id="SSF63825">
    <property type="entry name" value="YWTD domain"/>
    <property type="match status" value="1"/>
</dbReference>
<sequence length="772" mass="83988">MKKIGLLLTVLSFSFAVFSQVGMEQWRMHISPNSGIDVVKGDGAIFSILENGMLEYDLQAGEQSIWTVANYLSDVAPSAIAYDEVSKTLIVGYESGNLDLIKNNRVFNLPAIVQSTVNGIKSVNRIVVKDNEAFIATGVGIVVLNLDKNEIRDTYNPTTNGDLFLDIAFHQDSIYVLTESSIYAAKEENAFLADPSQWEAMSNVNDYTADGGYNELEVFNEELFVSFNHEFYAGDTLFQIVNGIPTKLLDAIEINGLDGFESNLLVSCSGSVFSYDQNLTQVDNIYQYQGASFPEPSHAILVGSTYYIADQNSGLVKATNAFNSSLIGFSGPRYNSMFRAKWKKGKLAIAGGGFNGNSPMFTRNGGTTMENEEWQSTIISNQAMLQGAQSWGFISAAINPKNTAEVAYGSYAGVPLVITNDGVVTDTFGFTNSLIEETGNVGWGYISDIEYDIDGNLWVANANASKPLKVRTEDGLWFEFNVGGGFTNRITKRLIIDGNNTKWMTVEGVGLLAFNEGENIDDASDDNYRVLNTGANSGALPTSDVEAIEEDLDGNIWVGTTEGMRVLYNAANVFNASAGEYNFQKLLIEFGENVEIVLGTTHITSIQIDGANRKWVGTANAGVFLLSPDGLEVEQNFTTSNSPLLSNVIMDIAINHTTGEVFFLTEEGMISYRSDASQGDLNYESVNVFPNPVHPEYSGPITIQGIAYNSDVKITDISGKLVYKTISNGGTATWSGKTMDGERASTGVYLIWTSVDDAEVKGRQVGKVVLIN</sequence>
<feature type="domain" description="PorZ N-terminal beta-propeller" evidence="1">
    <location>
        <begin position="45"/>
        <end position="199"/>
    </location>
</feature>
<dbReference type="RefSeq" id="WP_116880965.1">
    <property type="nucleotide sequence ID" value="NZ_QURB01000005.1"/>
</dbReference>
<gene>
    <name evidence="2" type="ORF">DXU93_09045</name>
</gene>
<dbReference type="InterPro" id="IPR048954">
    <property type="entry name" value="PorZ_N"/>
</dbReference>
<organism evidence="2 3">
    <name type="scientific">Brumimicrobium aurantiacum</name>
    <dbReference type="NCBI Taxonomy" id="1737063"/>
    <lineage>
        <taxon>Bacteria</taxon>
        <taxon>Pseudomonadati</taxon>
        <taxon>Bacteroidota</taxon>
        <taxon>Flavobacteriia</taxon>
        <taxon>Flavobacteriales</taxon>
        <taxon>Crocinitomicaceae</taxon>
        <taxon>Brumimicrobium</taxon>
    </lineage>
</organism>
<dbReference type="Gene3D" id="2.130.10.10">
    <property type="entry name" value="YVTN repeat-like/Quinoprotein amine dehydrogenase"/>
    <property type="match status" value="2"/>
</dbReference>
<evidence type="ECO:0000313" key="2">
    <source>
        <dbReference type="EMBL" id="RFC54125.1"/>
    </source>
</evidence>
<keyword evidence="3" id="KW-1185">Reference proteome</keyword>
<name>A0A3E1EX39_9FLAO</name>
<reference evidence="2 3" key="1">
    <citation type="submission" date="2018-08" db="EMBL/GenBank/DDBJ databases">
        <title>The draft genome squence of Brumimicrobium sp. N62.</title>
        <authorList>
            <person name="Du Z.-J."/>
            <person name="Luo H.-R."/>
        </authorList>
    </citation>
    <scope>NUCLEOTIDE SEQUENCE [LARGE SCALE GENOMIC DNA]</scope>
    <source>
        <strain evidence="2 3">N62</strain>
    </source>
</reference>
<evidence type="ECO:0000259" key="1">
    <source>
        <dbReference type="Pfam" id="PF21544"/>
    </source>
</evidence>
<dbReference type="Pfam" id="PF21544">
    <property type="entry name" value="PorZ_N_b_propeller"/>
    <property type="match status" value="1"/>
</dbReference>
<dbReference type="SUPFAM" id="SSF63829">
    <property type="entry name" value="Calcium-dependent phosphotriesterase"/>
    <property type="match status" value="1"/>
</dbReference>
<evidence type="ECO:0000313" key="3">
    <source>
        <dbReference type="Proteomes" id="UP000257127"/>
    </source>
</evidence>
<comment type="caution">
    <text evidence="2">The sequence shown here is derived from an EMBL/GenBank/DDBJ whole genome shotgun (WGS) entry which is preliminary data.</text>
</comment>